<name>G5HET3_9FIRM</name>
<protein>
    <submittedName>
        <fullName evidence="1">Uncharacterized protein</fullName>
    </submittedName>
</protein>
<dbReference type="AlphaFoldDB" id="G5HET3"/>
<comment type="caution">
    <text evidence="1">The sequence shown here is derived from an EMBL/GenBank/DDBJ whole genome shotgun (WGS) entry which is preliminary data.</text>
</comment>
<evidence type="ECO:0000313" key="2">
    <source>
        <dbReference type="Proteomes" id="UP000003763"/>
    </source>
</evidence>
<evidence type="ECO:0000313" key="1">
    <source>
        <dbReference type="EMBL" id="EHF00042.1"/>
    </source>
</evidence>
<reference evidence="1 2" key="1">
    <citation type="submission" date="2011-08" db="EMBL/GenBank/DDBJ databases">
        <title>The Genome Sequence of Clostridium citroniae WAL-17108.</title>
        <authorList>
            <consortium name="The Broad Institute Genome Sequencing Platform"/>
            <person name="Earl A."/>
            <person name="Ward D."/>
            <person name="Feldgarden M."/>
            <person name="Gevers D."/>
            <person name="Finegold S.M."/>
            <person name="Summanen P.H."/>
            <person name="Molitoris D.R."/>
            <person name="Vaisanen M.L."/>
            <person name="Daigneault M."/>
            <person name="Allen-Vercoe E."/>
            <person name="Young S.K."/>
            <person name="Zeng Q."/>
            <person name="Gargeya S."/>
            <person name="Fitzgerald M."/>
            <person name="Haas B."/>
            <person name="Abouelleil A."/>
            <person name="Alvarado L."/>
            <person name="Arachchi H.M."/>
            <person name="Berlin A."/>
            <person name="Brown A."/>
            <person name="Chapman S.B."/>
            <person name="Chen Z."/>
            <person name="Dunbar C."/>
            <person name="Freedman E."/>
            <person name="Gearin G."/>
            <person name="Gellesch M."/>
            <person name="Goldberg J."/>
            <person name="Griggs A."/>
            <person name="Gujja S."/>
            <person name="Heiman D."/>
            <person name="Howarth C."/>
            <person name="Larson L."/>
            <person name="Lui A."/>
            <person name="MacDonald P.J.P."/>
            <person name="Montmayeur A."/>
            <person name="Murphy C."/>
            <person name="Neiman D."/>
            <person name="Pearson M."/>
            <person name="Priest M."/>
            <person name="Roberts A."/>
            <person name="Saif S."/>
            <person name="Shea T."/>
            <person name="Shenoy N."/>
            <person name="Sisk P."/>
            <person name="Stolte C."/>
            <person name="Sykes S."/>
            <person name="Wortman J."/>
            <person name="Nusbaum C."/>
            <person name="Birren B."/>
        </authorList>
    </citation>
    <scope>NUCLEOTIDE SEQUENCE [LARGE SCALE GENOMIC DNA]</scope>
    <source>
        <strain evidence="1 2">WAL-17108</strain>
    </source>
</reference>
<sequence>MNKKMTVSTFTTQYINCKKESDRNSLVRSIIKRSYVPVTEKVSIIQELLGVAFDEKDGLKIPNALCLHINFHIIILSLYTDLEIDKKENDRTAGFRTYDIFQSCELWNVLKRQIGADYKELEKIRDLYLENMATENDLVVQLSNQITRFGTLISSAFRPLANTIQSEMNNLNESQKDNLKNSMIKLLK</sequence>
<gene>
    <name evidence="1" type="ORF">HMPREF9469_00956</name>
</gene>
<proteinExistence type="predicted"/>
<organism evidence="1 2">
    <name type="scientific">[Clostridium] citroniae WAL-17108</name>
    <dbReference type="NCBI Taxonomy" id="742733"/>
    <lineage>
        <taxon>Bacteria</taxon>
        <taxon>Bacillati</taxon>
        <taxon>Bacillota</taxon>
        <taxon>Clostridia</taxon>
        <taxon>Lachnospirales</taxon>
        <taxon>Lachnospiraceae</taxon>
        <taxon>Enterocloster</taxon>
    </lineage>
</organism>
<accession>G5HET3</accession>
<dbReference type="EMBL" id="ADLJ01000007">
    <property type="protein sequence ID" value="EHF00042.1"/>
    <property type="molecule type" value="Genomic_DNA"/>
</dbReference>
<dbReference type="HOGENOM" id="CLU_1438792_0_0_9"/>
<dbReference type="Proteomes" id="UP000003763">
    <property type="component" value="Unassembled WGS sequence"/>
</dbReference>
<dbReference type="RefSeq" id="WP_007859710.1">
    <property type="nucleotide sequence ID" value="NZ_JH376420.1"/>
</dbReference>